<evidence type="ECO:0000256" key="2">
    <source>
        <dbReference type="ARBA" id="ARBA00022692"/>
    </source>
</evidence>
<dbReference type="PROSITE" id="PS51371">
    <property type="entry name" value="CBS"/>
    <property type="match status" value="1"/>
</dbReference>
<feature type="compositionally biased region" description="Low complexity" evidence="8">
    <location>
        <begin position="861"/>
        <end position="870"/>
    </location>
</feature>
<protein>
    <submittedName>
        <fullName evidence="12">CBS domain-containing protein</fullName>
    </submittedName>
</protein>
<evidence type="ECO:0000256" key="4">
    <source>
        <dbReference type="ARBA" id="ARBA00022989"/>
    </source>
</evidence>
<comment type="caution">
    <text evidence="12">The sequence shown here is derived from an EMBL/GenBank/DDBJ whole genome shotgun (WGS) entry which is preliminary data.</text>
</comment>
<accession>A0A2A9M7R4</accession>
<dbReference type="CDD" id="cd04590">
    <property type="entry name" value="CBS_pair_CorC_HlyC_assoc"/>
    <property type="match status" value="1"/>
</dbReference>
<comment type="subcellular location">
    <subcellularLocation>
        <location evidence="1">Membrane</location>
        <topology evidence="1">Multi-pass membrane protein</topology>
    </subcellularLocation>
</comment>
<feature type="transmembrane region" description="Helical" evidence="9">
    <location>
        <begin position="101"/>
        <end position="119"/>
    </location>
</feature>
<proteinExistence type="predicted"/>
<dbReference type="GO" id="GO:0010960">
    <property type="term" value="P:magnesium ion homeostasis"/>
    <property type="evidence" value="ECO:0007669"/>
    <property type="project" value="InterPro"/>
</dbReference>
<keyword evidence="2 7" id="KW-0812">Transmembrane</keyword>
<keyword evidence="4 7" id="KW-1133">Transmembrane helix</keyword>
<keyword evidence="13" id="KW-1185">Reference proteome</keyword>
<dbReference type="SUPFAM" id="SSF54631">
    <property type="entry name" value="CBS-domain pair"/>
    <property type="match status" value="1"/>
</dbReference>
<evidence type="ECO:0000259" key="10">
    <source>
        <dbReference type="PROSITE" id="PS51371"/>
    </source>
</evidence>
<gene>
    <name evidence="12" type="ORF">BESB_016490</name>
</gene>
<feature type="region of interest" description="Disordered" evidence="8">
    <location>
        <begin position="348"/>
        <end position="369"/>
    </location>
</feature>
<feature type="transmembrane region" description="Helical" evidence="9">
    <location>
        <begin position="12"/>
        <end position="38"/>
    </location>
</feature>
<evidence type="ECO:0000313" key="12">
    <source>
        <dbReference type="EMBL" id="PFH32331.1"/>
    </source>
</evidence>
<feature type="region of interest" description="Disordered" evidence="8">
    <location>
        <begin position="408"/>
        <end position="489"/>
    </location>
</feature>
<dbReference type="EMBL" id="NWUJ01000011">
    <property type="protein sequence ID" value="PFH32331.1"/>
    <property type="molecule type" value="Genomic_DNA"/>
</dbReference>
<dbReference type="InterPro" id="IPR045095">
    <property type="entry name" value="ACDP"/>
</dbReference>
<evidence type="ECO:0000256" key="5">
    <source>
        <dbReference type="ARBA" id="ARBA00023136"/>
    </source>
</evidence>
<feature type="compositionally biased region" description="Acidic residues" evidence="8">
    <location>
        <begin position="568"/>
        <end position="577"/>
    </location>
</feature>
<feature type="region of interest" description="Disordered" evidence="8">
    <location>
        <begin position="502"/>
        <end position="523"/>
    </location>
</feature>
<dbReference type="InterPro" id="IPR000644">
    <property type="entry name" value="CBS_dom"/>
</dbReference>
<dbReference type="GeneID" id="40306710"/>
<organism evidence="12 13">
    <name type="scientific">Besnoitia besnoiti</name>
    <name type="common">Apicomplexan protozoan</name>
    <dbReference type="NCBI Taxonomy" id="94643"/>
    <lineage>
        <taxon>Eukaryota</taxon>
        <taxon>Sar</taxon>
        <taxon>Alveolata</taxon>
        <taxon>Apicomplexa</taxon>
        <taxon>Conoidasida</taxon>
        <taxon>Coccidia</taxon>
        <taxon>Eucoccidiorida</taxon>
        <taxon>Eimeriorina</taxon>
        <taxon>Sarcocystidae</taxon>
        <taxon>Besnoitia</taxon>
    </lineage>
</organism>
<dbReference type="OrthoDB" id="331822at2759"/>
<dbReference type="Pfam" id="PF00571">
    <property type="entry name" value="CBS"/>
    <property type="match status" value="1"/>
</dbReference>
<feature type="transmembrane region" description="Helical" evidence="9">
    <location>
        <begin position="128"/>
        <end position="147"/>
    </location>
</feature>
<dbReference type="InterPro" id="IPR002550">
    <property type="entry name" value="CNNM"/>
</dbReference>
<dbReference type="PROSITE" id="PS51846">
    <property type="entry name" value="CNNM"/>
    <property type="match status" value="1"/>
</dbReference>
<feature type="compositionally biased region" description="Basic and acidic residues" evidence="8">
    <location>
        <begin position="471"/>
        <end position="481"/>
    </location>
</feature>
<keyword evidence="5 7" id="KW-0472">Membrane</keyword>
<feature type="domain" description="CNNM transmembrane" evidence="11">
    <location>
        <begin position="7"/>
        <end position="192"/>
    </location>
</feature>
<dbReference type="Proteomes" id="UP000224006">
    <property type="component" value="Chromosome X"/>
</dbReference>
<dbReference type="STRING" id="94643.A0A2A9M7R4"/>
<evidence type="ECO:0000313" key="13">
    <source>
        <dbReference type="Proteomes" id="UP000224006"/>
    </source>
</evidence>
<keyword evidence="3" id="KW-0677">Repeat</keyword>
<feature type="region of interest" description="Disordered" evidence="8">
    <location>
        <begin position="817"/>
        <end position="848"/>
    </location>
</feature>
<feature type="compositionally biased region" description="Basic and acidic residues" evidence="8">
    <location>
        <begin position="1259"/>
        <end position="1270"/>
    </location>
</feature>
<dbReference type="InterPro" id="IPR046342">
    <property type="entry name" value="CBS_dom_sf"/>
</dbReference>
<evidence type="ECO:0000256" key="3">
    <source>
        <dbReference type="ARBA" id="ARBA00022737"/>
    </source>
</evidence>
<sequence>MGDELASALPPAGSITLAVCCALGSAMFSGLTLGLLTLDIVQLKLLINRPNKTPQDERNARHARKILPLRSDGNYLLVTLLTGNVAVNAGFSILLGDLTDGLVGFLVSTVVITIFGEIIPQAACARHGLLVGGLLAPVVYALEWLLFPVVKPIAMILNWVLGEDLGTIYDKKQLSALVDYHDNVVHVLTRDEARILKGGLEFAFTRAEEVMTPLEEVYGIDVDSRLNYDVLADVLSSGFSRIPVFDRGNSQCIVGLLFVKDLILVDYHAEVEVRTLLQFFGRGLYAVDDDTPLLELLKTFKQGETHLAVVRRVADDGEGDPFYMHVGIITLEDVLEEILQDEINDEFERDKSRSHRRRHPRLAPAGDAGMAYFSQTGSLAPRLSVSSNVWPSKGEEDAFLRSLAAEESGRAKASEKSKPRQRECQRKLWSRGGRRRGSTGSSHAPLNSAECRGAIDGESDAESQPSGGGGVEERQARKGRDAPSSFFSRLCCPKKPAAEWRKGAGATRARKASANEARSNGGAADCQRLLREMRSRGVSSEGGGEGLEMMPLAPVAPPPLETERRAEEDAEAEDATEQNEGICTRHLELFPSWGWRGDRSSYAAKLLMRGKLKMFYDSHHRTRTAEPFTATEGRAIASFLSSSTPAFSPQIVQESLLVSLLSFFCCIQPPPGSLLWRSPLHPEILPHRKAGERTGAAAFQPFAVVILYGRVRLYVGEEAIPCTTGPWSCLALKALGSPPPFLLGQASSERSGETGAVSRSPSPVPQGTAPSASAGEAASAEPVWRSAASPCANFYHFAESAAHAAAFPDFLSSSGSSRASSASAPAESAGRELAGTPPQDGVSPRRALPAAASAACASSWASSSSAASHPSRQRLWPSARGSPVALPLSSLPSSSSPLSAFPLGLRESRVHQPAVDAASPLSTFSLCGAEAVAQLAEDSSLFASRLGAAEEDGAGPVGGREEDREASRCTPPADADRTERRRALRRSGAAPHTGGSDADVSNAECRRACECALPGGRPPEARSAAGRWKGPWRCSRKRDSPRYAPLVPRRRLLSDASAAADAPAARTASRAARGSLVGRHSQAVGSTRVEDIDSDGAPRSSRWRRSQSAGELPGSRAVSQESLLARLRADLSEAGEDGEEDARCASHSFDAALRPRWASSQAGGAGAGLGARLRDGWAQATASNSNASLQSVEADVEGCRAACVLEDPQRRVHLEEVCVCGVSLPWSPAAGARGEGAAYEAERAEDATKNSADFAAASRRRDESLEEDGKPATCLPRLPFQTHAARSKPRKNARERSPERNYLFHWGDLGAGSSGAAQETRQGKEGESEDARHTCVDPKSRPQQTLEEQMRMQNLRLRHAARRLQEELGCDGAQERVKGQAEGSSAQTGEEEAYAQSANLDAELHQDLLNGNTGLRAMLSTEEGEKAGKKQTKDKDLDGAGTREALWREIDAWVQSEQKMEAERSDDGHVAKPRSVGVYTPDYTAITEGSCGLLVIPRWFYVLTVKASLDLERKRQARST</sequence>
<feature type="compositionally biased region" description="Basic residues" evidence="8">
    <location>
        <begin position="352"/>
        <end position="361"/>
    </location>
</feature>
<feature type="compositionally biased region" description="Low complexity" evidence="8">
    <location>
        <begin position="1056"/>
        <end position="1073"/>
    </location>
</feature>
<feature type="compositionally biased region" description="Basic and acidic residues" evidence="8">
    <location>
        <begin position="408"/>
        <end position="426"/>
    </location>
</feature>
<feature type="compositionally biased region" description="Low complexity" evidence="8">
    <location>
        <begin position="882"/>
        <end position="897"/>
    </location>
</feature>
<dbReference type="KEGG" id="bbes:BESB_016490"/>
<evidence type="ECO:0000256" key="7">
    <source>
        <dbReference type="PROSITE-ProRule" id="PRU01193"/>
    </source>
</evidence>
<evidence type="ECO:0000256" key="1">
    <source>
        <dbReference type="ARBA" id="ARBA00004141"/>
    </source>
</evidence>
<evidence type="ECO:0000259" key="11">
    <source>
        <dbReference type="PROSITE" id="PS51846"/>
    </source>
</evidence>
<name>A0A2A9M7R4_BESBE</name>
<dbReference type="InterPro" id="IPR044751">
    <property type="entry name" value="Ion_transp-like_CBS"/>
</dbReference>
<dbReference type="Gene3D" id="3.10.580.10">
    <property type="entry name" value="CBS-domain"/>
    <property type="match status" value="1"/>
</dbReference>
<evidence type="ECO:0000256" key="8">
    <source>
        <dbReference type="SAM" id="MobiDB-lite"/>
    </source>
</evidence>
<feature type="compositionally biased region" description="Low complexity" evidence="8">
    <location>
        <begin position="817"/>
        <end position="832"/>
    </location>
</feature>
<evidence type="ECO:0000256" key="9">
    <source>
        <dbReference type="SAM" id="Phobius"/>
    </source>
</evidence>
<dbReference type="FunFam" id="3.10.580.10:FF:000006">
    <property type="entry name" value="DUF21 and CBS domain protein"/>
    <property type="match status" value="1"/>
</dbReference>
<feature type="transmembrane region" description="Helical" evidence="9">
    <location>
        <begin position="74"/>
        <end position="95"/>
    </location>
</feature>
<feature type="region of interest" description="Disordered" evidence="8">
    <location>
        <begin position="1056"/>
        <end position="1117"/>
    </location>
</feature>
<feature type="region of interest" description="Disordered" evidence="8">
    <location>
        <begin position="948"/>
        <end position="1040"/>
    </location>
</feature>
<feature type="region of interest" description="Disordered" evidence="8">
    <location>
        <begin position="1370"/>
        <end position="1395"/>
    </location>
</feature>
<dbReference type="VEuPathDB" id="ToxoDB:BESB_016490"/>
<dbReference type="GO" id="GO:0016020">
    <property type="term" value="C:membrane"/>
    <property type="evidence" value="ECO:0007669"/>
    <property type="project" value="UniProtKB-SubCell"/>
</dbReference>
<feature type="region of interest" description="Disordered" evidence="8">
    <location>
        <begin position="743"/>
        <end position="777"/>
    </location>
</feature>
<feature type="region of interest" description="Disordered" evidence="8">
    <location>
        <begin position="1237"/>
        <end position="1345"/>
    </location>
</feature>
<dbReference type="PANTHER" id="PTHR12064">
    <property type="entry name" value="METAL TRANSPORTER CNNM"/>
    <property type="match status" value="1"/>
</dbReference>
<evidence type="ECO:0000256" key="6">
    <source>
        <dbReference type="PROSITE-ProRule" id="PRU00703"/>
    </source>
</evidence>
<dbReference type="Pfam" id="PF01595">
    <property type="entry name" value="CNNM"/>
    <property type="match status" value="1"/>
</dbReference>
<feature type="domain" description="CBS" evidence="10">
    <location>
        <begin position="280"/>
        <end position="346"/>
    </location>
</feature>
<feature type="region of interest" description="Disordered" evidence="8">
    <location>
        <begin position="537"/>
        <end position="578"/>
    </location>
</feature>
<feature type="region of interest" description="Disordered" evidence="8">
    <location>
        <begin position="861"/>
        <end position="897"/>
    </location>
</feature>
<dbReference type="PANTHER" id="PTHR12064:SF94">
    <property type="entry name" value="UNEXTENDED PROTEIN"/>
    <property type="match status" value="1"/>
</dbReference>
<dbReference type="RefSeq" id="XP_029216340.1">
    <property type="nucleotide sequence ID" value="XM_029360364.1"/>
</dbReference>
<feature type="compositionally biased region" description="Basic residues" evidence="8">
    <location>
        <begin position="428"/>
        <end position="437"/>
    </location>
</feature>
<keyword evidence="6" id="KW-0129">CBS domain</keyword>
<reference evidence="12 13" key="1">
    <citation type="submission" date="2017-09" db="EMBL/GenBank/DDBJ databases">
        <title>Genome sequencing of Besnoitia besnoiti strain Bb-Ger1.</title>
        <authorList>
            <person name="Schares G."/>
            <person name="Venepally P."/>
            <person name="Lorenzi H.A."/>
        </authorList>
    </citation>
    <scope>NUCLEOTIDE SEQUENCE [LARGE SCALE GENOMIC DNA]</scope>
    <source>
        <strain evidence="12 13">Bb-Ger1</strain>
    </source>
</reference>
<feature type="compositionally biased region" description="Basic and acidic residues" evidence="8">
    <location>
        <begin position="1321"/>
        <end position="1340"/>
    </location>
</feature>